<proteinExistence type="predicted"/>
<dbReference type="eggNOG" id="COG4177">
    <property type="taxonomic scope" value="Bacteria"/>
</dbReference>
<feature type="transmembrane region" description="Helical" evidence="10">
    <location>
        <begin position="271"/>
        <end position="288"/>
    </location>
</feature>
<feature type="transmembrane region" description="Helical" evidence="10">
    <location>
        <begin position="12"/>
        <end position="29"/>
    </location>
</feature>
<keyword evidence="7 10" id="KW-1133">Transmembrane helix</keyword>
<evidence type="ECO:0000313" key="13">
    <source>
        <dbReference type="Proteomes" id="UP000002484"/>
    </source>
</evidence>
<feature type="transmembrane region" description="Helical" evidence="10">
    <location>
        <begin position="345"/>
        <end position="364"/>
    </location>
</feature>
<evidence type="ECO:0000256" key="10">
    <source>
        <dbReference type="SAM" id="Phobius"/>
    </source>
</evidence>
<dbReference type="PANTHER" id="PTHR45772:SF1">
    <property type="entry name" value="ABC TRANSPORTER ATP-BINDING PROTEIN"/>
    <property type="match status" value="1"/>
</dbReference>
<dbReference type="Pfam" id="PF12399">
    <property type="entry name" value="BCA_ABC_TP_C"/>
    <property type="match status" value="1"/>
</dbReference>
<dbReference type="KEGG" id="fri:FraEuI1c_3419"/>
<dbReference type="InParanoid" id="E3IXX3"/>
<dbReference type="Gene3D" id="3.40.50.300">
    <property type="entry name" value="P-loop containing nucleotide triphosphate hydrolases"/>
    <property type="match status" value="1"/>
</dbReference>
<keyword evidence="2" id="KW-0813">Transport</keyword>
<dbReference type="eggNOG" id="COG0559">
    <property type="taxonomic scope" value="Bacteria"/>
</dbReference>
<gene>
    <name evidence="12" type="ordered locus">FraEuI1c_3419</name>
</gene>
<evidence type="ECO:0000259" key="11">
    <source>
        <dbReference type="PROSITE" id="PS50893"/>
    </source>
</evidence>
<dbReference type="InterPro" id="IPR051120">
    <property type="entry name" value="ABC_AA/LPS_Transport"/>
</dbReference>
<keyword evidence="8 10" id="KW-0472">Membrane</keyword>
<dbReference type="Pfam" id="PF02653">
    <property type="entry name" value="BPD_transp_2"/>
    <property type="match status" value="2"/>
</dbReference>
<feature type="transmembrane region" description="Helical" evidence="10">
    <location>
        <begin position="571"/>
        <end position="596"/>
    </location>
</feature>
<dbReference type="GO" id="GO:0016887">
    <property type="term" value="F:ATP hydrolysis activity"/>
    <property type="evidence" value="ECO:0007669"/>
    <property type="project" value="InterPro"/>
</dbReference>
<dbReference type="CDD" id="cd06582">
    <property type="entry name" value="TM_PBP1_LivH_like"/>
    <property type="match status" value="1"/>
</dbReference>
<evidence type="ECO:0000256" key="6">
    <source>
        <dbReference type="ARBA" id="ARBA00022840"/>
    </source>
</evidence>
<dbReference type="GO" id="GO:0022857">
    <property type="term" value="F:transmembrane transporter activity"/>
    <property type="evidence" value="ECO:0007669"/>
    <property type="project" value="InterPro"/>
</dbReference>
<evidence type="ECO:0000256" key="8">
    <source>
        <dbReference type="ARBA" id="ARBA00023136"/>
    </source>
</evidence>
<protein>
    <submittedName>
        <fullName evidence="12">Inner-membrane translocator</fullName>
    </submittedName>
</protein>
<keyword evidence="13" id="KW-1185">Reference proteome</keyword>
<accession>E3IXX3</accession>
<keyword evidence="5" id="KW-0547">Nucleotide-binding</keyword>
<feature type="transmembrane region" description="Helical" evidence="10">
    <location>
        <begin position="319"/>
        <end position="339"/>
    </location>
</feature>
<dbReference type="STRING" id="298654.FraEuI1c_3419"/>
<dbReference type="InterPro" id="IPR027417">
    <property type="entry name" value="P-loop_NTPase"/>
</dbReference>
<evidence type="ECO:0000256" key="4">
    <source>
        <dbReference type="ARBA" id="ARBA00022692"/>
    </source>
</evidence>
<keyword evidence="4 10" id="KW-0812">Transmembrane</keyword>
<organism evidence="12 13">
    <name type="scientific">Pseudofrankia inefficax (strain DSM 45817 / CECT 9037 / DDB 130130 / EuI1c)</name>
    <name type="common">Frankia inefficax</name>
    <dbReference type="NCBI Taxonomy" id="298654"/>
    <lineage>
        <taxon>Bacteria</taxon>
        <taxon>Bacillati</taxon>
        <taxon>Actinomycetota</taxon>
        <taxon>Actinomycetes</taxon>
        <taxon>Frankiales</taxon>
        <taxon>Frankiaceae</taxon>
        <taxon>Pseudofrankia</taxon>
    </lineage>
</organism>
<evidence type="ECO:0000256" key="7">
    <source>
        <dbReference type="ARBA" id="ARBA00022989"/>
    </source>
</evidence>
<feature type="transmembrane region" description="Helical" evidence="10">
    <location>
        <begin position="409"/>
        <end position="429"/>
    </location>
</feature>
<keyword evidence="6" id="KW-0067">ATP-binding</keyword>
<dbReference type="HOGENOM" id="CLU_006313_4_0_11"/>
<feature type="transmembrane region" description="Helical" evidence="10">
    <location>
        <begin position="94"/>
        <end position="114"/>
    </location>
</feature>
<dbReference type="InterPro" id="IPR001851">
    <property type="entry name" value="ABC_transp_permease"/>
</dbReference>
<dbReference type="EMBL" id="CP002299">
    <property type="protein sequence ID" value="ADP81428.1"/>
    <property type="molecule type" value="Genomic_DNA"/>
</dbReference>
<dbReference type="GO" id="GO:0005524">
    <property type="term" value="F:ATP binding"/>
    <property type="evidence" value="ECO:0007669"/>
    <property type="project" value="UniProtKB-KW"/>
</dbReference>
<name>E3IXX3_PSEI1</name>
<keyword evidence="3" id="KW-1003">Cell membrane</keyword>
<feature type="compositionally biased region" description="Low complexity" evidence="9">
    <location>
        <begin position="934"/>
        <end position="944"/>
    </location>
</feature>
<evidence type="ECO:0000256" key="5">
    <source>
        <dbReference type="ARBA" id="ARBA00022741"/>
    </source>
</evidence>
<dbReference type="InterPro" id="IPR003593">
    <property type="entry name" value="AAA+_ATPase"/>
</dbReference>
<dbReference type="InterPro" id="IPR003439">
    <property type="entry name" value="ABC_transporter-like_ATP-bd"/>
</dbReference>
<sequence>MVMPTTQLWFDGLVTGLVIGLLAVGIVLVHRSTRVINFAVANMGLIGSVLFALLVVRWHVPYWIGLVIALVIGAVFGAIVDGVVIRRLFSAPRVIVLVATVGVAQLAQTIVLALPKMDDNVTDSYPVPWGGTWSPVHGLRITGAALSVVVAVPLVALALGLFLSRTALGKAVAASADNPELARLQGISPKAVSTAVWAAAGLIGTLCLILISAQNQSLTQLTTLGPTTLLRALAAAVIARMTSLRAALAAGVFLGLLQTVIQFNWLDTPGLTEAIILLLVLAAVFLASRGRDVEASSFSFAPKVRPIPDRLRGTWWVRYAERTPLLLFGLLAVILPLLVTQPSRQLLYTVILGYAICGASVTVLTGWAGQLSLGQMAFAGIGALVAAALDRGTQLTFGSTTVSLNALPFPAAVAIAALVAAVVAGVVGVGALRVRGLLLAVSTFAFAVAADQYLYRLSFLHDTDATTATFPRTTVFGIDVSGQRAYYYLVLIVTVVVLAVVARLRRSGVGRTTIGVRDNPATAAAYTVNATRVKLRAFALAGGIAGVGGALLAAAGQSVPYADKYFLSADSLVIVSVVVIGGLGSVTGPVLGALWVIGLPSFFPGNKVVPLLTSSLGLLVLLLYFPGGLVQLGYSARDALLSWADRRLGGTPATKATTTAPPALTRSARPAAAVDTPILRAADVRVRFFGRTVVDAVSLRVNPGEIVGLIGANGAGKSTLMNAIGGYVPSTGAVELLGRDLTGDGAAARARAGLGRTFQAATLFPELTVRETVQVALEARGRTGLLATALHLPHTFTRERAKRSDADELIGFLGLGRYADAFIGDLSTGTRRIVELAGLLALDARLLCLDEPTAGVAQRETEAFGPLIQEIRRELDASMIVIEHDMPLIMNISDRVYCLETGGVIAEGEPDAVRNNPKVVASYLGTDERAITRSGAAPSAAAGPTPGPGEESQPPARPESEPSVPA</sequence>
<feature type="domain" description="ABC transporter" evidence="11">
    <location>
        <begin position="679"/>
        <end position="926"/>
    </location>
</feature>
<evidence type="ECO:0000256" key="2">
    <source>
        <dbReference type="ARBA" id="ARBA00022448"/>
    </source>
</evidence>
<dbReference type="OrthoDB" id="8724465at2"/>
<dbReference type="PANTHER" id="PTHR45772">
    <property type="entry name" value="CONSERVED COMPONENT OF ABC TRANSPORTER FOR NATURAL AMINO ACIDS-RELATED"/>
    <property type="match status" value="1"/>
</dbReference>
<dbReference type="PROSITE" id="PS50893">
    <property type="entry name" value="ABC_TRANSPORTER_2"/>
    <property type="match status" value="1"/>
</dbReference>
<dbReference type="InterPro" id="IPR032823">
    <property type="entry name" value="BCA_ABC_TP_C"/>
</dbReference>
<comment type="subcellular location">
    <subcellularLocation>
        <location evidence="1">Cell membrane</location>
        <topology evidence="1">Multi-pass membrane protein</topology>
    </subcellularLocation>
</comment>
<feature type="transmembrane region" description="Helical" evidence="10">
    <location>
        <begin position="485"/>
        <end position="504"/>
    </location>
</feature>
<feature type="transmembrane region" description="Helical" evidence="10">
    <location>
        <begin position="36"/>
        <end position="56"/>
    </location>
</feature>
<dbReference type="GO" id="GO:0005886">
    <property type="term" value="C:plasma membrane"/>
    <property type="evidence" value="ECO:0007669"/>
    <property type="project" value="UniProtKB-SubCell"/>
</dbReference>
<dbReference type="SMART" id="SM00382">
    <property type="entry name" value="AAA"/>
    <property type="match status" value="1"/>
</dbReference>
<feature type="transmembrane region" description="Helical" evidence="10">
    <location>
        <begin position="62"/>
        <end position="85"/>
    </location>
</feature>
<dbReference type="RefSeq" id="WP_013424546.1">
    <property type="nucleotide sequence ID" value="NC_014666.1"/>
</dbReference>
<feature type="region of interest" description="Disordered" evidence="9">
    <location>
        <begin position="930"/>
        <end position="966"/>
    </location>
</feature>
<dbReference type="eggNOG" id="COG0411">
    <property type="taxonomic scope" value="Bacteria"/>
</dbReference>
<feature type="transmembrane region" description="Helical" evidence="10">
    <location>
        <begin position="191"/>
        <end position="212"/>
    </location>
</feature>
<dbReference type="Pfam" id="PF00005">
    <property type="entry name" value="ABC_tran"/>
    <property type="match status" value="1"/>
</dbReference>
<evidence type="ECO:0000256" key="1">
    <source>
        <dbReference type="ARBA" id="ARBA00004651"/>
    </source>
</evidence>
<evidence type="ECO:0000313" key="12">
    <source>
        <dbReference type="EMBL" id="ADP81428.1"/>
    </source>
</evidence>
<feature type="transmembrane region" description="Helical" evidence="10">
    <location>
        <begin position="141"/>
        <end position="163"/>
    </location>
</feature>
<feature type="transmembrane region" description="Helical" evidence="10">
    <location>
        <begin position="436"/>
        <end position="455"/>
    </location>
</feature>
<evidence type="ECO:0000256" key="3">
    <source>
        <dbReference type="ARBA" id="ARBA00022475"/>
    </source>
</evidence>
<dbReference type="AlphaFoldDB" id="E3IXX3"/>
<dbReference type="SUPFAM" id="SSF52540">
    <property type="entry name" value="P-loop containing nucleoside triphosphate hydrolases"/>
    <property type="match status" value="1"/>
</dbReference>
<feature type="transmembrane region" description="Helical" evidence="10">
    <location>
        <begin position="537"/>
        <end position="559"/>
    </location>
</feature>
<dbReference type="Proteomes" id="UP000002484">
    <property type="component" value="Chromosome"/>
</dbReference>
<feature type="transmembrane region" description="Helical" evidence="10">
    <location>
        <begin position="608"/>
        <end position="627"/>
    </location>
</feature>
<evidence type="ECO:0000256" key="9">
    <source>
        <dbReference type="SAM" id="MobiDB-lite"/>
    </source>
</evidence>
<reference evidence="12 13" key="1">
    <citation type="submission" date="2010-10" db="EMBL/GenBank/DDBJ databases">
        <title>Complete sequence of Frankia sp. EuI1c.</title>
        <authorList>
            <consortium name="US DOE Joint Genome Institute"/>
            <person name="Lucas S."/>
            <person name="Copeland A."/>
            <person name="Lapidus A."/>
            <person name="Cheng J.-F."/>
            <person name="Bruce D."/>
            <person name="Goodwin L."/>
            <person name="Pitluck S."/>
            <person name="Chertkov O."/>
            <person name="Detter J.C."/>
            <person name="Han C."/>
            <person name="Tapia R."/>
            <person name="Land M."/>
            <person name="Hauser L."/>
            <person name="Jeffries C."/>
            <person name="Kyrpides N."/>
            <person name="Ivanova N."/>
            <person name="Mikhailova N."/>
            <person name="Beauchemin N."/>
            <person name="Sen A."/>
            <person name="Sur S.A."/>
            <person name="Gtari M."/>
            <person name="Wall L."/>
            <person name="Tisa L."/>
            <person name="Woyke T."/>
        </authorList>
    </citation>
    <scope>NUCLEOTIDE SEQUENCE [LARGE SCALE GENOMIC DNA]</scope>
    <source>
        <strain evidence="13">DSM 45817 / CECT 9037 / EuI1c</strain>
    </source>
</reference>